<dbReference type="Proteomes" id="UP000078597">
    <property type="component" value="Unassembled WGS sequence"/>
</dbReference>
<organism evidence="9 10">
    <name type="scientific">Plasmodium malariae</name>
    <dbReference type="NCBI Taxonomy" id="5858"/>
    <lineage>
        <taxon>Eukaryota</taxon>
        <taxon>Sar</taxon>
        <taxon>Alveolata</taxon>
        <taxon>Apicomplexa</taxon>
        <taxon>Aconoidasida</taxon>
        <taxon>Haemosporida</taxon>
        <taxon>Plasmodiidae</taxon>
        <taxon>Plasmodium</taxon>
        <taxon>Plasmodium (Plasmodium)</taxon>
    </lineage>
</organism>
<dbReference type="PROSITE" id="PS00107">
    <property type="entry name" value="PROTEIN_KINASE_ATP"/>
    <property type="match status" value="1"/>
</dbReference>
<keyword evidence="3 6" id="KW-0547">Nucleotide-binding</keyword>
<dbReference type="SUPFAM" id="SSF56112">
    <property type="entry name" value="Protein kinase-like (PK-like)"/>
    <property type="match status" value="1"/>
</dbReference>
<evidence type="ECO:0000259" key="8">
    <source>
        <dbReference type="PROSITE" id="PS50011"/>
    </source>
</evidence>
<dbReference type="Pfam" id="PF00069">
    <property type="entry name" value="Pkinase"/>
    <property type="match status" value="1"/>
</dbReference>
<feature type="binding site" evidence="6">
    <location>
        <position position="644"/>
    </location>
    <ligand>
        <name>ATP</name>
        <dbReference type="ChEBI" id="CHEBI:30616"/>
    </ligand>
</feature>
<evidence type="ECO:0000256" key="4">
    <source>
        <dbReference type="ARBA" id="ARBA00022777"/>
    </source>
</evidence>
<sequence>MINSRHANKKLHTSKGGKRPAPVTPLRESKINDNLLIYRKNRQTKNYEIGEKKNNKNILELLLYEKGHDKYVNTISFLNKNKRILVSSTNKNSLCITTGSCKNDGVRVYEEKKEINLHPRFENIRLRNNNNNKLNNSHSKDNISRIQTNKRGKSSCKLIHINKEENRGNCKKCPEQLLKKKNNELILDEKIKKKIQHCKYYASKNDNNSSSLDLKTNKTIKYGSLKNEKSARNRSTMNKKKTDTCGNSRVKKNLWDMRKLEEHKLSVRTNINLTYNKFIENSSNCLPHIEHKTSDQKNTLKHYEEEKKCNIKSDHVQEEKERVCNVNQKEVKNNKNGKQIRMNIHQKFSKNVHKCEISYTQKGSNRNVNLKRSIENKSFTNGNTTDNSSKNIESLTIEIQVPSHSNHVSECRVSTILLNKRRMNGEEMEKLIYQNLVKEHKGTLGTQLKVGATSRCNVPSGNKLIGNMSSGSKPNWSKPNESKPSESKPSESKPSESKPSESKPSESKPSESKPSESKPSESKPSESKPSESKPSESKPNESKPSENKPSESKPSESKPNEIKPSDKIRICKEAPKNCPKKKKKIDRKNEYQKMIANKMYKILIVKNNSKEVGNYIITRRIGKGTFGKVCLGIHMHTYEMVAIKILNKNKLLNLISYDKIMKEIEIHRKIDHNHICKFYEVHENKNNLYMILEYLPKGDLLTYIYEKKKINEDSARTIFYQLISAIDYLHKNNIVHRDLKPENILLDYNENVKLIDFGLSTIYRKNSLLTTSCGSPYYTSPEILLGNKYHAELTDVWSLGVIIFLLLNRKLPFNHNDIHKLFQTIIKGILHFELHVSVDAKHLIQNMLNVNFKKRYTLHNIKSHIWYTNHNMKKIKNIMYNSEKGCNLMNCNTCLYKIIIEKGTYYNHLIITKICKIYRLNHNTVFNEIKNEHMNFIKTAYHLFLNKTIRMISKHNYLYSHFVLVHKNSNSFSPNTLVPPLNHDKFIPNVSSPSYNLADNNLSNILHNPKIICPFNFFDLNKNNSYHILIQKLLDQQINHTDIYGNDDKSSKNTSLVYIVDNHTSYTKLNAFCKHRETISKSLWGRKSFLPMYYNTQISAYKYGSKKCTPNRLNGQSAYNQENMKNNTTGPDRSTTSTVSRISRNVRS</sequence>
<evidence type="ECO:0000313" key="9">
    <source>
        <dbReference type="EMBL" id="SBS99683.1"/>
    </source>
</evidence>
<dbReference type="PANTHER" id="PTHR24346:SF82">
    <property type="entry name" value="KP78A-RELATED"/>
    <property type="match status" value="1"/>
</dbReference>
<gene>
    <name evidence="9" type="ORF">PMALA_071870</name>
</gene>
<dbReference type="Gene3D" id="1.10.510.10">
    <property type="entry name" value="Transferase(Phosphotransferase) domain 1"/>
    <property type="match status" value="1"/>
</dbReference>
<dbReference type="GO" id="GO:0004674">
    <property type="term" value="F:protein serine/threonine kinase activity"/>
    <property type="evidence" value="ECO:0007669"/>
    <property type="project" value="UniProtKB-KW"/>
</dbReference>
<dbReference type="PROSITE" id="PS00108">
    <property type="entry name" value="PROTEIN_KINASE_ST"/>
    <property type="match status" value="1"/>
</dbReference>
<evidence type="ECO:0000313" key="10">
    <source>
        <dbReference type="Proteomes" id="UP000078597"/>
    </source>
</evidence>
<feature type="compositionally biased region" description="Basic residues" evidence="7">
    <location>
        <begin position="1"/>
        <end position="18"/>
    </location>
</feature>
<feature type="region of interest" description="Disordered" evidence="7">
    <location>
        <begin position="228"/>
        <end position="247"/>
    </location>
</feature>
<keyword evidence="1 9" id="KW-0723">Serine/threonine-protein kinase</keyword>
<protein>
    <submittedName>
        <fullName evidence="9">Serine/threonine protein kinase KIN, putative (KIN)</fullName>
    </submittedName>
</protein>
<feature type="region of interest" description="Disordered" evidence="7">
    <location>
        <begin position="453"/>
        <end position="570"/>
    </location>
</feature>
<evidence type="ECO:0000256" key="1">
    <source>
        <dbReference type="ARBA" id="ARBA00022527"/>
    </source>
</evidence>
<dbReference type="FunFam" id="3.30.200.20:FF:000042">
    <property type="entry name" value="Aurora kinase A"/>
    <property type="match status" value="1"/>
</dbReference>
<dbReference type="SMART" id="SM00220">
    <property type="entry name" value="S_TKc"/>
    <property type="match status" value="1"/>
</dbReference>
<dbReference type="GO" id="GO:0005737">
    <property type="term" value="C:cytoplasm"/>
    <property type="evidence" value="ECO:0007669"/>
    <property type="project" value="TreeGrafter"/>
</dbReference>
<dbReference type="CDD" id="cd14003">
    <property type="entry name" value="STKc_AMPK-like"/>
    <property type="match status" value="1"/>
</dbReference>
<feature type="domain" description="Protein kinase" evidence="8">
    <location>
        <begin position="615"/>
        <end position="867"/>
    </location>
</feature>
<dbReference type="EMBL" id="FLQW01005949">
    <property type="protein sequence ID" value="SBS99683.1"/>
    <property type="molecule type" value="Genomic_DNA"/>
</dbReference>
<feature type="compositionally biased region" description="Low complexity" evidence="7">
    <location>
        <begin position="1133"/>
        <end position="1148"/>
    </location>
</feature>
<keyword evidence="5 6" id="KW-0067">ATP-binding</keyword>
<dbReference type="GO" id="GO:0035556">
    <property type="term" value="P:intracellular signal transduction"/>
    <property type="evidence" value="ECO:0007669"/>
    <property type="project" value="TreeGrafter"/>
</dbReference>
<feature type="region of interest" description="Disordered" evidence="7">
    <location>
        <begin position="1"/>
        <end position="26"/>
    </location>
</feature>
<accession>A0A1A8X636</accession>
<keyword evidence="2" id="KW-0808">Transferase</keyword>
<dbReference type="PROSITE" id="PS50011">
    <property type="entry name" value="PROTEIN_KINASE_DOM"/>
    <property type="match status" value="1"/>
</dbReference>
<reference evidence="10" key="1">
    <citation type="submission" date="2016-05" db="EMBL/GenBank/DDBJ databases">
        <authorList>
            <person name="Naeem Raeece"/>
        </authorList>
    </citation>
    <scope>NUCLEOTIDE SEQUENCE [LARGE SCALE GENOMIC DNA]</scope>
</reference>
<dbReference type="InterPro" id="IPR017441">
    <property type="entry name" value="Protein_kinase_ATP_BS"/>
</dbReference>
<evidence type="ECO:0000256" key="7">
    <source>
        <dbReference type="SAM" id="MobiDB-lite"/>
    </source>
</evidence>
<feature type="compositionally biased region" description="Basic and acidic residues" evidence="7">
    <location>
        <begin position="480"/>
        <end position="570"/>
    </location>
</feature>
<feature type="region of interest" description="Disordered" evidence="7">
    <location>
        <begin position="1112"/>
        <end position="1148"/>
    </location>
</feature>
<dbReference type="AlphaFoldDB" id="A0A1A8X636"/>
<name>A0A1A8X636_PLAMA</name>
<keyword evidence="4 9" id="KW-0418">Kinase</keyword>
<proteinExistence type="predicted"/>
<dbReference type="GO" id="GO:0005524">
    <property type="term" value="F:ATP binding"/>
    <property type="evidence" value="ECO:0007669"/>
    <property type="project" value="UniProtKB-UniRule"/>
</dbReference>
<feature type="compositionally biased region" description="Polar residues" evidence="7">
    <location>
        <begin position="1112"/>
        <end position="1132"/>
    </location>
</feature>
<evidence type="ECO:0000256" key="6">
    <source>
        <dbReference type="PROSITE-ProRule" id="PRU10141"/>
    </source>
</evidence>
<dbReference type="InterPro" id="IPR011009">
    <property type="entry name" value="Kinase-like_dom_sf"/>
</dbReference>
<evidence type="ECO:0000256" key="5">
    <source>
        <dbReference type="ARBA" id="ARBA00022840"/>
    </source>
</evidence>
<dbReference type="InterPro" id="IPR008271">
    <property type="entry name" value="Ser/Thr_kinase_AS"/>
</dbReference>
<dbReference type="FunFam" id="1.10.510.10:FF:000759">
    <property type="entry name" value="CAMK/CAMKL/AMPK protein kinase"/>
    <property type="match status" value="1"/>
</dbReference>
<evidence type="ECO:0000256" key="2">
    <source>
        <dbReference type="ARBA" id="ARBA00022679"/>
    </source>
</evidence>
<dbReference type="VEuPathDB" id="PlasmoDB:PmUG01_12062700"/>
<evidence type="ECO:0000256" key="3">
    <source>
        <dbReference type="ARBA" id="ARBA00022741"/>
    </source>
</evidence>
<dbReference type="InterPro" id="IPR000719">
    <property type="entry name" value="Prot_kinase_dom"/>
</dbReference>
<dbReference type="PANTHER" id="PTHR24346">
    <property type="entry name" value="MAP/MICROTUBULE AFFINITY-REGULATING KINASE"/>
    <property type="match status" value="1"/>
</dbReference>